<evidence type="ECO:0000256" key="2">
    <source>
        <dbReference type="SAM" id="Phobius"/>
    </source>
</evidence>
<feature type="compositionally biased region" description="Low complexity" evidence="1">
    <location>
        <begin position="143"/>
        <end position="153"/>
    </location>
</feature>
<proteinExistence type="predicted"/>
<evidence type="ECO:0000256" key="1">
    <source>
        <dbReference type="SAM" id="MobiDB-lite"/>
    </source>
</evidence>
<feature type="transmembrane region" description="Helical" evidence="2">
    <location>
        <begin position="98"/>
        <end position="118"/>
    </location>
</feature>
<feature type="region of interest" description="Disordered" evidence="1">
    <location>
        <begin position="143"/>
        <end position="169"/>
    </location>
</feature>
<keyword evidence="2" id="KW-1133">Transmembrane helix</keyword>
<evidence type="ECO:0000313" key="3">
    <source>
        <dbReference type="EMBL" id="OIK00025.1"/>
    </source>
</evidence>
<dbReference type="AlphaFoldDB" id="A0A1S2Q4A6"/>
<gene>
    <name evidence="3" type="ORF">BIV24_03100</name>
</gene>
<keyword evidence="2" id="KW-0472">Membrane</keyword>
<dbReference type="EMBL" id="MLYP01000007">
    <property type="protein sequence ID" value="OIK00025.1"/>
    <property type="molecule type" value="Genomic_DNA"/>
</dbReference>
<keyword evidence="4" id="KW-1185">Reference proteome</keyword>
<comment type="caution">
    <text evidence="3">The sequence shown here is derived from an EMBL/GenBank/DDBJ whole genome shotgun (WGS) entry which is preliminary data.</text>
</comment>
<name>A0A1S2Q4A6_9ACTN</name>
<dbReference type="Proteomes" id="UP000179935">
    <property type="component" value="Unassembled WGS sequence"/>
</dbReference>
<protein>
    <submittedName>
        <fullName evidence="3">Uncharacterized protein</fullName>
    </submittedName>
</protein>
<reference evidence="3 4" key="1">
    <citation type="submission" date="2016-10" db="EMBL/GenBank/DDBJ databases">
        <title>Genome sequence of Streptomyces sp. MUSC 93.</title>
        <authorList>
            <person name="Lee L.-H."/>
            <person name="Ser H.-L."/>
            <person name="Law J.W.-F."/>
        </authorList>
    </citation>
    <scope>NUCLEOTIDE SEQUENCE [LARGE SCALE GENOMIC DNA]</scope>
    <source>
        <strain evidence="3 4">MUSC 93</strain>
    </source>
</reference>
<feature type="transmembrane region" description="Helical" evidence="2">
    <location>
        <begin position="53"/>
        <end position="72"/>
    </location>
</feature>
<accession>A0A1S2Q4A6</accession>
<evidence type="ECO:0000313" key="4">
    <source>
        <dbReference type="Proteomes" id="UP000179935"/>
    </source>
</evidence>
<sequence>MAVIAAAVTPVHIGVMRWVMPTPKAKKSVSFGPLAGGMTLIMYAVVKSYSLSVTLYVYTSGLLMFLIMFVPVKKWVAADILKQEQNPGIKVKPHTASLVWFILSGTTVAGIVAAVVAVEHVGNSAAGPTDLFAWCNSTRLTGTGSSRSSSPTGAWASAEPPSGSPFVRGTRHAVSRHRGAGSTRPVLCAVVR</sequence>
<keyword evidence="2" id="KW-0812">Transmembrane</keyword>
<organism evidence="3 4">
    <name type="scientific">Streptomyces colonosanans</name>
    <dbReference type="NCBI Taxonomy" id="1428652"/>
    <lineage>
        <taxon>Bacteria</taxon>
        <taxon>Bacillati</taxon>
        <taxon>Actinomycetota</taxon>
        <taxon>Actinomycetes</taxon>
        <taxon>Kitasatosporales</taxon>
        <taxon>Streptomycetaceae</taxon>
        <taxon>Streptomyces</taxon>
    </lineage>
</organism>